<feature type="compositionally biased region" description="Low complexity" evidence="1">
    <location>
        <begin position="708"/>
        <end position="717"/>
    </location>
</feature>
<evidence type="ECO:0000256" key="1">
    <source>
        <dbReference type="SAM" id="MobiDB-lite"/>
    </source>
</evidence>
<feature type="region of interest" description="Disordered" evidence="1">
    <location>
        <begin position="695"/>
        <end position="719"/>
    </location>
</feature>
<dbReference type="Proteomes" id="UP000239156">
    <property type="component" value="Unassembled WGS sequence"/>
</dbReference>
<dbReference type="EMBL" id="PKSL01000299">
    <property type="protein sequence ID" value="POV96398.1"/>
    <property type="molecule type" value="Genomic_DNA"/>
</dbReference>
<evidence type="ECO:0000313" key="2">
    <source>
        <dbReference type="EMBL" id="POV96398.1"/>
    </source>
</evidence>
<evidence type="ECO:0000313" key="3">
    <source>
        <dbReference type="Proteomes" id="UP000239156"/>
    </source>
</evidence>
<organism evidence="2 3">
    <name type="scientific">Puccinia striiformis</name>
    <dbReference type="NCBI Taxonomy" id="27350"/>
    <lineage>
        <taxon>Eukaryota</taxon>
        <taxon>Fungi</taxon>
        <taxon>Dikarya</taxon>
        <taxon>Basidiomycota</taxon>
        <taxon>Pucciniomycotina</taxon>
        <taxon>Pucciniomycetes</taxon>
        <taxon>Pucciniales</taxon>
        <taxon>Pucciniaceae</taxon>
        <taxon>Puccinia</taxon>
    </lineage>
</organism>
<proteinExistence type="predicted"/>
<feature type="compositionally biased region" description="Pro residues" evidence="1">
    <location>
        <begin position="695"/>
        <end position="705"/>
    </location>
</feature>
<reference evidence="2" key="1">
    <citation type="submission" date="2017-12" db="EMBL/GenBank/DDBJ databases">
        <title>Gene loss provides genomic basis for host adaptation in cereal stripe rust fungi.</title>
        <authorList>
            <person name="Xia C."/>
        </authorList>
    </citation>
    <scope>NUCLEOTIDE SEQUENCE [LARGE SCALE GENOMIC DNA]</scope>
    <source>
        <strain evidence="2">93-210</strain>
    </source>
</reference>
<name>A0A2S4UGI5_9BASI</name>
<sequence>MRQVVEKYVEELEVLKTTLETSGDMESRRFESGWAQLLNRRHNFGSLVELWYIEDRKELHKSISKLALMLQHPTFTSHAELSHQTRVDAINCSSSDEAKVILMGRSVRREIFLQGYEHAYKESDDIMKPVLKTLGKFASNWSAQYLAPCSAFVAPSMNGKTRLLMELSKHTCVVYVCLRPESSSGHPPRSRYAAEILLDTAPSTEKLLNQFEDLILAILITVAQFFENIGDATNDFKMTEWISTSLPSKKQLSDPPFWDKVKDEMELVKASKAAKNEQFEAVSVRIQEATEFMGTENLRVLLAIDEARELLKSGATSDFSFFRIFRCALKRIPYKSKIFAVFADTTSRVSNFNPPAHEDPSHRIGMTSTDVQEELFPPIYEIPTFDLNVTAPPTTWQQLQSPFRLFAFSLMALPFGASSSLTDSQAIALLGSTVQPQLYGASRLNSKLVSSHGAQCMFIDPSQEILISEYPSQFTFSSAANEYLAFGDERLIRCIKVLTFTRRQGHLGSGDADELVSRIILLRAMQETMKKKTPPPGLNNVTMPFGHSVRLHDFLETLTGLEGLAKLNLGTIGENQKKRLLDEGQVFWNHFISIDHTPSSSDLLRKLYRGLAINCKPNQPGFDQIFTVYLQSKPTETLDEENITFCDIQVKNRKQNDELEGYSEKWTPEFAEMKLKAQNPYLVLYFSLRDSIMKPNPPSLQPPRRNPPRAARATPQPFKLEQQIVTIPQGELSNEESERRASLAFYGLNSFPFLTPDIVKALEELVDTYPNIESLHKKPSDGSKKYLKRVSPEVSSSEPSSIPKVPESIPKKKRKVR</sequence>
<comment type="caution">
    <text evidence="2">The sequence shown here is derived from an EMBL/GenBank/DDBJ whole genome shotgun (WGS) entry which is preliminary data.</text>
</comment>
<gene>
    <name evidence="2" type="ORF">PSTT_15679</name>
</gene>
<feature type="compositionally biased region" description="Low complexity" evidence="1">
    <location>
        <begin position="792"/>
        <end position="808"/>
    </location>
</feature>
<feature type="region of interest" description="Disordered" evidence="1">
    <location>
        <begin position="773"/>
        <end position="817"/>
    </location>
</feature>
<dbReference type="AlphaFoldDB" id="A0A2S4UGI5"/>
<dbReference type="PANTHER" id="PTHR33266:SF1">
    <property type="entry name" value="F-BOX DOMAIN-CONTAINING PROTEIN"/>
    <property type="match status" value="1"/>
</dbReference>
<feature type="compositionally biased region" description="Basic and acidic residues" evidence="1">
    <location>
        <begin position="774"/>
        <end position="784"/>
    </location>
</feature>
<keyword evidence="3" id="KW-1185">Reference proteome</keyword>
<protein>
    <submittedName>
        <fullName evidence="2">Uncharacterized protein</fullName>
    </submittedName>
</protein>
<dbReference type="PANTHER" id="PTHR33266">
    <property type="entry name" value="CHROMOSOME 15, WHOLE GENOME SHOTGUN SEQUENCE"/>
    <property type="match status" value="1"/>
</dbReference>
<dbReference type="VEuPathDB" id="FungiDB:PSTT_15679"/>
<dbReference type="VEuPathDB" id="FungiDB:PSHT_13054"/>
<accession>A0A2S4UGI5</accession>